<reference evidence="5" key="1">
    <citation type="submission" date="2018-05" db="EMBL/GenBank/DDBJ databases">
        <authorList>
            <person name="Lanie J.A."/>
            <person name="Ng W.-L."/>
            <person name="Kazmierczak K.M."/>
            <person name="Andrzejewski T.M."/>
            <person name="Davidsen T.M."/>
            <person name="Wayne K.J."/>
            <person name="Tettelin H."/>
            <person name="Glass J.I."/>
            <person name="Rusch D."/>
            <person name="Podicherti R."/>
            <person name="Tsui H.-C.T."/>
            <person name="Winkler M.E."/>
        </authorList>
    </citation>
    <scope>NUCLEOTIDE SEQUENCE</scope>
</reference>
<dbReference type="InterPro" id="IPR036909">
    <property type="entry name" value="Cyt_c-like_dom_sf"/>
</dbReference>
<organism evidence="5">
    <name type="scientific">marine metagenome</name>
    <dbReference type="NCBI Taxonomy" id="408172"/>
    <lineage>
        <taxon>unclassified sequences</taxon>
        <taxon>metagenomes</taxon>
        <taxon>ecological metagenomes</taxon>
    </lineage>
</organism>
<evidence type="ECO:0000259" key="4">
    <source>
        <dbReference type="PROSITE" id="PS51007"/>
    </source>
</evidence>
<keyword evidence="2" id="KW-0479">Metal-binding</keyword>
<dbReference type="GO" id="GO:0046872">
    <property type="term" value="F:metal ion binding"/>
    <property type="evidence" value="ECO:0007669"/>
    <property type="project" value="UniProtKB-KW"/>
</dbReference>
<dbReference type="InterPro" id="IPR009056">
    <property type="entry name" value="Cyt_c-like_dom"/>
</dbReference>
<dbReference type="EMBL" id="UINC01004002">
    <property type="protein sequence ID" value="SVA10995.1"/>
    <property type="molecule type" value="Genomic_DNA"/>
</dbReference>
<dbReference type="SUPFAM" id="SSF46626">
    <property type="entry name" value="Cytochrome c"/>
    <property type="match status" value="1"/>
</dbReference>
<dbReference type="AlphaFoldDB" id="A0A381T470"/>
<evidence type="ECO:0000313" key="5">
    <source>
        <dbReference type="EMBL" id="SVA10995.1"/>
    </source>
</evidence>
<dbReference type="PROSITE" id="PS51007">
    <property type="entry name" value="CYTC"/>
    <property type="match status" value="1"/>
</dbReference>
<keyword evidence="3" id="KW-0408">Iron</keyword>
<evidence type="ECO:0000256" key="2">
    <source>
        <dbReference type="ARBA" id="ARBA00022723"/>
    </source>
</evidence>
<proteinExistence type="predicted"/>
<gene>
    <name evidence="5" type="ORF">METZ01_LOCUS63849</name>
</gene>
<feature type="non-terminal residue" evidence="5">
    <location>
        <position position="122"/>
    </location>
</feature>
<name>A0A381T470_9ZZZZ</name>
<evidence type="ECO:0000256" key="1">
    <source>
        <dbReference type="ARBA" id="ARBA00022617"/>
    </source>
</evidence>
<evidence type="ECO:0000256" key="3">
    <source>
        <dbReference type="ARBA" id="ARBA00023004"/>
    </source>
</evidence>
<dbReference type="Pfam" id="PF13442">
    <property type="entry name" value="Cytochrome_CBB3"/>
    <property type="match status" value="1"/>
</dbReference>
<feature type="domain" description="Cytochrome c" evidence="4">
    <location>
        <begin position="31"/>
        <end position="109"/>
    </location>
</feature>
<accession>A0A381T470</accession>
<sequence>MIKKIKIFFISLLIIIPIYKIGLAEPVHNLPNIDIGKIAYEKYCAECHGYKLQGTAHGSNLSDNNFLQKLGKNPDKLYQEIISTMPPGKIGNIEKKDYSNITNYILNFSDIKEEDNQDWVSF</sequence>
<keyword evidence="1" id="KW-0349">Heme</keyword>
<dbReference type="Gene3D" id="1.10.760.10">
    <property type="entry name" value="Cytochrome c-like domain"/>
    <property type="match status" value="1"/>
</dbReference>
<dbReference type="GO" id="GO:0009055">
    <property type="term" value="F:electron transfer activity"/>
    <property type="evidence" value="ECO:0007669"/>
    <property type="project" value="InterPro"/>
</dbReference>
<dbReference type="GO" id="GO:0020037">
    <property type="term" value="F:heme binding"/>
    <property type="evidence" value="ECO:0007669"/>
    <property type="project" value="InterPro"/>
</dbReference>
<protein>
    <recommendedName>
        <fullName evidence="4">Cytochrome c domain-containing protein</fullName>
    </recommendedName>
</protein>